<dbReference type="RefSeq" id="WP_063182065.1">
    <property type="nucleotide sequence ID" value="NZ_LQRA01000052.1"/>
</dbReference>
<feature type="transmembrane region" description="Helical" evidence="8">
    <location>
        <begin position="75"/>
        <end position="93"/>
    </location>
</feature>
<dbReference type="GO" id="GO:0016020">
    <property type="term" value="C:membrane"/>
    <property type="evidence" value="ECO:0007669"/>
    <property type="project" value="InterPro"/>
</dbReference>
<evidence type="ECO:0000256" key="3">
    <source>
        <dbReference type="ARBA" id="ARBA00022670"/>
    </source>
</evidence>
<evidence type="ECO:0000256" key="1">
    <source>
        <dbReference type="ARBA" id="ARBA00022475"/>
    </source>
</evidence>
<keyword evidence="10" id="KW-1185">Reference proteome</keyword>
<evidence type="ECO:0000256" key="7">
    <source>
        <dbReference type="ARBA" id="ARBA00023136"/>
    </source>
</evidence>
<evidence type="ECO:0000256" key="6">
    <source>
        <dbReference type="ARBA" id="ARBA00022989"/>
    </source>
</evidence>
<dbReference type="SMART" id="SM00793">
    <property type="entry name" value="AgrB"/>
    <property type="match status" value="1"/>
</dbReference>
<feature type="transmembrane region" description="Helical" evidence="8">
    <location>
        <begin position="38"/>
        <end position="54"/>
    </location>
</feature>
<dbReference type="GO" id="GO:0006508">
    <property type="term" value="P:proteolysis"/>
    <property type="evidence" value="ECO:0007669"/>
    <property type="project" value="UniProtKB-KW"/>
</dbReference>
<dbReference type="InterPro" id="IPR006741">
    <property type="entry name" value="AgrB"/>
</dbReference>
<organism evidence="9 10">
    <name type="scientific">Paenibacillus elgii</name>
    <dbReference type="NCBI Taxonomy" id="189691"/>
    <lineage>
        <taxon>Bacteria</taxon>
        <taxon>Bacillati</taxon>
        <taxon>Bacillota</taxon>
        <taxon>Bacilli</taxon>
        <taxon>Bacillales</taxon>
        <taxon>Paenibacillaceae</taxon>
        <taxon>Paenibacillus</taxon>
    </lineage>
</organism>
<evidence type="ECO:0000256" key="4">
    <source>
        <dbReference type="ARBA" id="ARBA00022692"/>
    </source>
</evidence>
<comment type="caution">
    <text evidence="9">The sequence shown here is derived from an EMBL/GenBank/DDBJ whole genome shotgun (WGS) entry which is preliminary data.</text>
</comment>
<proteinExistence type="predicted"/>
<dbReference type="AlphaFoldDB" id="A0A163YFG0"/>
<keyword evidence="6 8" id="KW-1133">Transmembrane helix</keyword>
<dbReference type="GO" id="GO:0008233">
    <property type="term" value="F:peptidase activity"/>
    <property type="evidence" value="ECO:0007669"/>
    <property type="project" value="UniProtKB-KW"/>
</dbReference>
<protein>
    <recommendedName>
        <fullName evidence="11">Accessory regulator AgrB</fullName>
    </recommendedName>
</protein>
<keyword evidence="2" id="KW-0673">Quorum sensing</keyword>
<reference evidence="10" key="1">
    <citation type="submission" date="2016-01" db="EMBL/GenBank/DDBJ databases">
        <title>Draft genome of Chromobacterium sp. F49.</title>
        <authorList>
            <person name="Hong K.W."/>
        </authorList>
    </citation>
    <scope>NUCLEOTIDE SEQUENCE [LARGE SCALE GENOMIC DNA]</scope>
    <source>
        <strain evidence="10">M63</strain>
    </source>
</reference>
<name>A0A163YFG0_9BACL</name>
<dbReference type="GO" id="GO:0009372">
    <property type="term" value="P:quorum sensing"/>
    <property type="evidence" value="ECO:0007669"/>
    <property type="project" value="UniProtKB-KW"/>
</dbReference>
<evidence type="ECO:0000313" key="10">
    <source>
        <dbReference type="Proteomes" id="UP000076563"/>
    </source>
</evidence>
<keyword evidence="3" id="KW-0645">Protease</keyword>
<dbReference type="Pfam" id="PF04647">
    <property type="entry name" value="AgrB"/>
    <property type="match status" value="1"/>
</dbReference>
<dbReference type="Proteomes" id="UP000076563">
    <property type="component" value="Unassembled WGS sequence"/>
</dbReference>
<gene>
    <name evidence="9" type="ORF">AV654_17915</name>
</gene>
<evidence type="ECO:0000313" key="9">
    <source>
        <dbReference type="EMBL" id="KZE79346.1"/>
    </source>
</evidence>
<evidence type="ECO:0000256" key="2">
    <source>
        <dbReference type="ARBA" id="ARBA00022654"/>
    </source>
</evidence>
<keyword evidence="7 8" id="KW-0472">Membrane</keyword>
<keyword evidence="1" id="KW-1003">Cell membrane</keyword>
<keyword evidence="5" id="KW-0378">Hydrolase</keyword>
<sequence length="164" mass="18222">MNDPIEIAAGKLAHLSKKWNPDITADVEDIRYGVALRLNYYLVILGCLIIGLATQKIMETIISMISFILLRRFTGGLHMPTLTLCFVISVGLLSGIPHIFLGKVASIAFNVLSLILVLLFSERRQRHNLMGASMLIGSNLILNSEAVSLSFFAQSLLLIHFKRR</sequence>
<dbReference type="EMBL" id="LQRA01000052">
    <property type="protein sequence ID" value="KZE79346.1"/>
    <property type="molecule type" value="Genomic_DNA"/>
</dbReference>
<accession>A0A163YFG0</accession>
<evidence type="ECO:0008006" key="11">
    <source>
        <dbReference type="Google" id="ProtNLM"/>
    </source>
</evidence>
<evidence type="ECO:0000256" key="8">
    <source>
        <dbReference type="SAM" id="Phobius"/>
    </source>
</evidence>
<feature type="transmembrane region" description="Helical" evidence="8">
    <location>
        <begin position="99"/>
        <end position="120"/>
    </location>
</feature>
<evidence type="ECO:0000256" key="5">
    <source>
        <dbReference type="ARBA" id="ARBA00022801"/>
    </source>
</evidence>
<keyword evidence="4 8" id="KW-0812">Transmembrane</keyword>